<protein>
    <submittedName>
        <fullName evidence="2">Uncharacterized protein</fullName>
    </submittedName>
</protein>
<reference evidence="3" key="1">
    <citation type="journal article" date="2015" name="Nat. Genet.">
        <title>The genome and transcriptome of the zoonotic hookworm Ancylostoma ceylanicum identify infection-specific gene families.</title>
        <authorList>
            <person name="Schwarz E.M."/>
            <person name="Hu Y."/>
            <person name="Antoshechkin I."/>
            <person name="Miller M.M."/>
            <person name="Sternberg P.W."/>
            <person name="Aroian R.V."/>
        </authorList>
    </citation>
    <scope>NUCLEOTIDE SEQUENCE</scope>
    <source>
        <strain evidence="3">HY135</strain>
    </source>
</reference>
<sequence length="514" mass="57227">MGSVLFQRLRMSYNILAGGSEYVMNQYNEQEQTRECGMLLTPLGRDARSPRCPSSINSQYVDMDLRSFIVVNPNRNYQEFPSTVQRTPLVGNPISADEIRKRADGLENAVYSPIIINGTLYFVSLDNDTRTARSSTSINSVKTAASSSSVCMDDATFTLKELKDLLPQYALRRLIKYRKEETKQNPCRKDNVEIDKLRDAIATLAQLRQQDLSSHPAFESIDLVNTTEPDIIYLRNALNLVFRERFSMFSSHSLRSMRAKRALVEVWKSGVSRKTRLVKEYSGSKIILQPSQVPEPVTNSTTTSYTDASATNQSITGDPISSAMPSVTGVSAPFTDASKDFARFNAEKLVDAATNTDEILRNYHCSCDTENSRTMPSASVYMALVGDRILDDTTTAIEDESMTRPQLLTEWERHTDATAKDYDNLHTPTESLSIDTALSVDNDTVDRVLSALTSEELSVLATALRRSSFSLNEIGLRMDTPEEDVDTAITIPDSMALRMDTPEEGVDTAITIAD</sequence>
<evidence type="ECO:0000256" key="1">
    <source>
        <dbReference type="SAM" id="MobiDB-lite"/>
    </source>
</evidence>
<dbReference type="Proteomes" id="UP000024635">
    <property type="component" value="Unassembled WGS sequence"/>
</dbReference>
<comment type="caution">
    <text evidence="2">The sequence shown here is derived from an EMBL/GenBank/DDBJ whole genome shotgun (WGS) entry which is preliminary data.</text>
</comment>
<name>A0A016UP31_9BILA</name>
<dbReference type="EMBL" id="JARK01001369">
    <property type="protein sequence ID" value="EYC16612.1"/>
    <property type="molecule type" value="Genomic_DNA"/>
</dbReference>
<dbReference type="STRING" id="53326.A0A016UP31"/>
<feature type="region of interest" description="Disordered" evidence="1">
    <location>
        <begin position="292"/>
        <end position="320"/>
    </location>
</feature>
<gene>
    <name evidence="2" type="primary">Acey_s0033.g2746</name>
    <name evidence="2" type="ORF">Y032_0033g2746</name>
</gene>
<dbReference type="OrthoDB" id="5829559at2759"/>
<evidence type="ECO:0000313" key="2">
    <source>
        <dbReference type="EMBL" id="EYC16612.1"/>
    </source>
</evidence>
<organism evidence="2 3">
    <name type="scientific">Ancylostoma ceylanicum</name>
    <dbReference type="NCBI Taxonomy" id="53326"/>
    <lineage>
        <taxon>Eukaryota</taxon>
        <taxon>Metazoa</taxon>
        <taxon>Ecdysozoa</taxon>
        <taxon>Nematoda</taxon>
        <taxon>Chromadorea</taxon>
        <taxon>Rhabditida</taxon>
        <taxon>Rhabditina</taxon>
        <taxon>Rhabditomorpha</taxon>
        <taxon>Strongyloidea</taxon>
        <taxon>Ancylostomatidae</taxon>
        <taxon>Ancylostomatinae</taxon>
        <taxon>Ancylostoma</taxon>
    </lineage>
</organism>
<keyword evidence="3" id="KW-1185">Reference proteome</keyword>
<evidence type="ECO:0000313" key="3">
    <source>
        <dbReference type="Proteomes" id="UP000024635"/>
    </source>
</evidence>
<dbReference type="AlphaFoldDB" id="A0A016UP31"/>
<feature type="compositionally biased region" description="Low complexity" evidence="1">
    <location>
        <begin position="298"/>
        <end position="312"/>
    </location>
</feature>
<proteinExistence type="predicted"/>
<accession>A0A016UP31</accession>